<dbReference type="EMBL" id="BJXB01000053">
    <property type="protein sequence ID" value="GEM50027.1"/>
    <property type="molecule type" value="Genomic_DNA"/>
</dbReference>
<dbReference type="Pfam" id="PF10758">
    <property type="entry name" value="DUF2586"/>
    <property type="match status" value="1"/>
</dbReference>
<keyword evidence="2" id="KW-1185">Reference proteome</keyword>
<proteinExistence type="predicted"/>
<name>A0A511NBQ9_DEIC1</name>
<comment type="caution">
    <text evidence="1">The sequence shown here is derived from an EMBL/GenBank/DDBJ whole genome shotgun (WGS) entry which is preliminary data.</text>
</comment>
<dbReference type="RefSeq" id="WP_146891749.1">
    <property type="nucleotide sequence ID" value="NZ_BJXB01000053.1"/>
</dbReference>
<organism evidence="1 2">
    <name type="scientific">Deinococcus cellulosilyticus (strain DSM 18568 / NBRC 106333 / KACC 11606 / 5516J-15)</name>
    <dbReference type="NCBI Taxonomy" id="1223518"/>
    <lineage>
        <taxon>Bacteria</taxon>
        <taxon>Thermotogati</taxon>
        <taxon>Deinococcota</taxon>
        <taxon>Deinococci</taxon>
        <taxon>Deinococcales</taxon>
        <taxon>Deinococcaceae</taxon>
        <taxon>Deinococcus</taxon>
    </lineage>
</organism>
<evidence type="ECO:0008006" key="3">
    <source>
        <dbReference type="Google" id="ProtNLM"/>
    </source>
</evidence>
<dbReference type="InterPro" id="IPR019694">
    <property type="entry name" value="Phage_HP1_Orf23"/>
</dbReference>
<dbReference type="Proteomes" id="UP000321306">
    <property type="component" value="Unassembled WGS sequence"/>
</dbReference>
<dbReference type="AlphaFoldDB" id="A0A511NBQ9"/>
<protein>
    <recommendedName>
        <fullName evidence="3">Tail sheath protein</fullName>
    </recommendedName>
</protein>
<gene>
    <name evidence="1" type="ORF">DC3_56620</name>
</gene>
<evidence type="ECO:0000313" key="2">
    <source>
        <dbReference type="Proteomes" id="UP000321306"/>
    </source>
</evidence>
<evidence type="ECO:0000313" key="1">
    <source>
        <dbReference type="EMBL" id="GEM50027.1"/>
    </source>
</evidence>
<sequence length="470" mass="49438">MSLPGVTVQKKDGGLGSIPESADGKRGIVGVCTSGTPNQIYILVDPGTVVGVLGRGPLSDAAITQLREGGGVIYAVPAEASIDGTITPDVGNPSSPAVTLGTTPTEALLVHAKITKSGALGAGQFQFSLDGGDSWSRSYTLAASFAIPGRGLTLTFAAGSYTVGATYKWTVTAPTASIGDLQTAAEVLKDSPYLMEWIHFAQPGDNSLWAVAASVVEDCFQSYKYTHAICEAPAPGANVNTWVSTTLTGYRNSFQSRDVSVVASWAEVVDPTGLQVERNVASKYIGRLSKYGLADNPAHVGAGAINGIQVPSPFHTGTYGKASDYNNGHALALDELGYVALMQHKGRAGYFFVEGRTMADPSSDYSNIMNVRVMNKVMTLSRQVWLDQVQGKVDPTNIEASLAYMVAKSNAVLNLMAARGELIGASISIPAGQDVLSSHQIIVEIRVIPFGYTREIILTVGYENPLLQAA</sequence>
<accession>A0A511NBQ9</accession>
<dbReference type="OrthoDB" id="2078336at2"/>
<reference evidence="1 2" key="1">
    <citation type="submission" date="2019-07" db="EMBL/GenBank/DDBJ databases">
        <title>Whole genome shotgun sequence of Deinococcus cellulosilyticus NBRC 106333.</title>
        <authorList>
            <person name="Hosoyama A."/>
            <person name="Uohara A."/>
            <person name="Ohji S."/>
            <person name="Ichikawa N."/>
        </authorList>
    </citation>
    <scope>NUCLEOTIDE SEQUENCE [LARGE SCALE GENOMIC DNA]</scope>
    <source>
        <strain evidence="1 2">NBRC 106333</strain>
    </source>
</reference>